<dbReference type="PROSITE" id="PS51257">
    <property type="entry name" value="PROKAR_LIPOPROTEIN"/>
    <property type="match status" value="1"/>
</dbReference>
<feature type="chain" id="PRO_5036206774" description="Acid ceramidase" evidence="18">
    <location>
        <begin position="30"/>
        <end position="397"/>
    </location>
</feature>
<evidence type="ECO:0000256" key="1">
    <source>
        <dbReference type="ARBA" id="ARBA00004371"/>
    </source>
</evidence>
<evidence type="ECO:0000313" key="22">
    <source>
        <dbReference type="Proteomes" id="UP000594262"/>
    </source>
</evidence>
<dbReference type="GO" id="GO:0017040">
    <property type="term" value="F:N-acylsphingosine amidohydrolase activity"/>
    <property type="evidence" value="ECO:0007669"/>
    <property type="project" value="UniProtKB-EC"/>
</dbReference>
<dbReference type="InterPro" id="IPR029132">
    <property type="entry name" value="CBAH/NAAA_C"/>
</dbReference>
<feature type="domain" description="Acid ceramidase N-terminal" evidence="20">
    <location>
        <begin position="47"/>
        <end position="103"/>
    </location>
</feature>
<dbReference type="GO" id="GO:0005764">
    <property type="term" value="C:lysosome"/>
    <property type="evidence" value="ECO:0007669"/>
    <property type="project" value="UniProtKB-SubCell"/>
</dbReference>
<dbReference type="GO" id="GO:0006631">
    <property type="term" value="P:fatty acid metabolic process"/>
    <property type="evidence" value="ECO:0007669"/>
    <property type="project" value="InterPro"/>
</dbReference>
<keyword evidence="11 16" id="KW-0443">Lipid metabolism</keyword>
<dbReference type="Pfam" id="PF15508">
    <property type="entry name" value="NAAA-beta"/>
    <property type="match status" value="1"/>
</dbReference>
<evidence type="ECO:0000256" key="13">
    <source>
        <dbReference type="ARBA" id="ARBA00023180"/>
    </source>
</evidence>
<protein>
    <recommendedName>
        <fullName evidence="15">Acid ceramidase</fullName>
        <ecNumber evidence="6">3.5.1.23</ecNumber>
    </recommendedName>
</protein>
<comment type="similarity">
    <text evidence="5 16">Belongs to the acid ceramidase family.</text>
</comment>
<comment type="subcellular location">
    <subcellularLocation>
        <location evidence="1">Lysosome</location>
    </subcellularLocation>
    <subcellularLocation>
        <location evidence="2">Secreted</location>
    </subcellularLocation>
</comment>
<evidence type="ECO:0000256" key="16">
    <source>
        <dbReference type="PIRNR" id="PIRNR017632"/>
    </source>
</evidence>
<dbReference type="InterPro" id="IPR029130">
    <property type="entry name" value="Acid_ceramidase_N"/>
</dbReference>
<organism evidence="21 22">
    <name type="scientific">Clytia hemisphaerica</name>
    <dbReference type="NCBI Taxonomy" id="252671"/>
    <lineage>
        <taxon>Eukaryota</taxon>
        <taxon>Metazoa</taxon>
        <taxon>Cnidaria</taxon>
        <taxon>Hydrozoa</taxon>
        <taxon>Hydroidolina</taxon>
        <taxon>Leptothecata</taxon>
        <taxon>Obeliida</taxon>
        <taxon>Clytiidae</taxon>
        <taxon>Clytia</taxon>
    </lineage>
</organism>
<evidence type="ECO:0000313" key="21">
    <source>
        <dbReference type="EnsemblMetazoa" id="CLYHEMP003951.2"/>
    </source>
</evidence>
<evidence type="ECO:0000256" key="18">
    <source>
        <dbReference type="SAM" id="SignalP"/>
    </source>
</evidence>
<keyword evidence="10" id="KW-0746">Sphingolipid metabolism</keyword>
<dbReference type="GO" id="GO:0005576">
    <property type="term" value="C:extracellular region"/>
    <property type="evidence" value="ECO:0007669"/>
    <property type="project" value="UniProtKB-SubCell"/>
</dbReference>
<dbReference type="RefSeq" id="XP_066923700.1">
    <property type="nucleotide sequence ID" value="XM_067067599.1"/>
</dbReference>
<dbReference type="PIRSF" id="PIRSF017632">
    <property type="entry name" value="Acid_ceramidase-like"/>
    <property type="match status" value="1"/>
</dbReference>
<evidence type="ECO:0000256" key="14">
    <source>
        <dbReference type="ARBA" id="ARBA00023228"/>
    </source>
</evidence>
<proteinExistence type="inferred from homology"/>
<keyword evidence="14" id="KW-0458">Lysosome</keyword>
<dbReference type="GO" id="GO:0006665">
    <property type="term" value="P:sphingolipid metabolic process"/>
    <property type="evidence" value="ECO:0007669"/>
    <property type="project" value="UniProtKB-KW"/>
</dbReference>
<dbReference type="OrthoDB" id="5273684at2759"/>
<feature type="signal peptide" evidence="18">
    <location>
        <begin position="1"/>
        <end position="29"/>
    </location>
</feature>
<keyword evidence="22" id="KW-1185">Reference proteome</keyword>
<comment type="pathway">
    <text evidence="3">Lipid metabolism; sphingolipid metabolism.</text>
</comment>
<comment type="pathway">
    <text evidence="4">Sphingolipid metabolism.</text>
</comment>
<evidence type="ECO:0000256" key="8">
    <source>
        <dbReference type="ARBA" id="ARBA00022729"/>
    </source>
</evidence>
<keyword evidence="8 18" id="KW-0732">Signal</keyword>
<keyword evidence="12" id="KW-1015">Disulfide bond</keyword>
<name>A0A7M5WR01_9CNID</name>
<evidence type="ECO:0000256" key="9">
    <source>
        <dbReference type="ARBA" id="ARBA00022801"/>
    </source>
</evidence>
<evidence type="ECO:0000256" key="6">
    <source>
        <dbReference type="ARBA" id="ARBA00011891"/>
    </source>
</evidence>
<evidence type="ECO:0000256" key="10">
    <source>
        <dbReference type="ARBA" id="ARBA00022919"/>
    </source>
</evidence>
<sequence>MRNRKIFLARMNSMIVIVVLFASCAITSCQVLEDCRTNAFPPKENIAIEEFVVNLDLPPQERWTHIVMKKKDGIKKFVDYFRGMMPSFLFNTLTNFLEKGIKKFPKPYGDEIIGIAKAVDMPLAHILACNIFYELEKVCTSIIAEDEKGHVYHGRNLDLGALLGWDPKGDTWQIAEFLRPLTIAVDYQSGGKTVFKTVQFAGTVGVFTGIAPERFSFSLNSRSPDTFFGGPMGVVHWVLSGSTEQQFASILARSVLENAESYDDAVKRLSESRLLAPVYYIVAGTEKHQGTIITRSKTQSIKPLRLSDKQNFLVQTNYDNWKKPPFYDNRRKPANICLKQMTNKNSTKKLNFFEMLYNVLSTVPVLNKATIYTTLMDPSTGEIQSFRRDCTGDCYPW</sequence>
<dbReference type="PANTHER" id="PTHR28583">
    <property type="entry name" value="ACID AMIDASE"/>
    <property type="match status" value="1"/>
</dbReference>
<evidence type="ECO:0000256" key="11">
    <source>
        <dbReference type="ARBA" id="ARBA00023098"/>
    </source>
</evidence>
<dbReference type="RefSeq" id="XP_066923699.1">
    <property type="nucleotide sequence ID" value="XM_067067598.1"/>
</dbReference>
<dbReference type="EC" id="3.5.1.23" evidence="6"/>
<evidence type="ECO:0000256" key="7">
    <source>
        <dbReference type="ARBA" id="ARBA00022525"/>
    </source>
</evidence>
<keyword evidence="13" id="KW-0325">Glycoprotein</keyword>
<evidence type="ECO:0000256" key="15">
    <source>
        <dbReference type="ARBA" id="ARBA00040588"/>
    </source>
</evidence>
<dbReference type="EnsemblMetazoa" id="CLYHEMT003951.1">
    <property type="protein sequence ID" value="CLYHEMP003951.1"/>
    <property type="gene ID" value="CLYHEMG003951"/>
</dbReference>
<accession>A0A7M5WR01</accession>
<keyword evidence="9 16" id="KW-0378">Hydrolase</keyword>
<reference evidence="21" key="1">
    <citation type="submission" date="2021-01" db="UniProtKB">
        <authorList>
            <consortium name="EnsemblMetazoa"/>
        </authorList>
    </citation>
    <scope>IDENTIFICATION</scope>
</reference>
<feature type="active site" description="Nucleophile" evidence="17">
    <location>
        <position position="139"/>
    </location>
</feature>
<feature type="domain" description="Choloylglycine hydrolase/NAAA C-terminal" evidence="19">
    <location>
        <begin position="139"/>
        <end position="305"/>
    </location>
</feature>
<evidence type="ECO:0000256" key="12">
    <source>
        <dbReference type="ARBA" id="ARBA00023157"/>
    </source>
</evidence>
<dbReference type="GeneID" id="136810990"/>
<dbReference type="Proteomes" id="UP000594262">
    <property type="component" value="Unplaced"/>
</dbReference>
<evidence type="ECO:0000256" key="5">
    <source>
        <dbReference type="ARBA" id="ARBA00005730"/>
    </source>
</evidence>
<dbReference type="Gene3D" id="3.60.60.10">
    <property type="entry name" value="Penicillin V Acylase, Chain A"/>
    <property type="match status" value="1"/>
</dbReference>
<dbReference type="Pfam" id="PF02275">
    <property type="entry name" value="CBAH"/>
    <property type="match status" value="1"/>
</dbReference>
<dbReference type="PANTHER" id="PTHR28583:SF1">
    <property type="entry name" value="ACID CERAMIDASE"/>
    <property type="match status" value="1"/>
</dbReference>
<evidence type="ECO:0000256" key="4">
    <source>
        <dbReference type="ARBA" id="ARBA00004991"/>
    </source>
</evidence>
<dbReference type="EnsemblMetazoa" id="CLYHEMT003951.2">
    <property type="protein sequence ID" value="CLYHEMP003951.2"/>
    <property type="gene ID" value="CLYHEMG003951"/>
</dbReference>
<dbReference type="InterPro" id="IPR016699">
    <property type="entry name" value="Acid_ceramidase-like"/>
</dbReference>
<dbReference type="GO" id="GO:0017064">
    <property type="term" value="F:fatty acid amide hydrolase activity"/>
    <property type="evidence" value="ECO:0007669"/>
    <property type="project" value="InterPro"/>
</dbReference>
<dbReference type="AlphaFoldDB" id="A0A7M5WR01"/>
<evidence type="ECO:0000259" key="19">
    <source>
        <dbReference type="Pfam" id="PF02275"/>
    </source>
</evidence>
<keyword evidence="7" id="KW-0964">Secreted</keyword>
<evidence type="ECO:0000256" key="3">
    <source>
        <dbReference type="ARBA" id="ARBA00004760"/>
    </source>
</evidence>
<dbReference type="GO" id="GO:0016020">
    <property type="term" value="C:membrane"/>
    <property type="evidence" value="ECO:0007669"/>
    <property type="project" value="GOC"/>
</dbReference>
<dbReference type="RefSeq" id="XP_066923698.1">
    <property type="nucleotide sequence ID" value="XM_067067597.1"/>
</dbReference>
<evidence type="ECO:0000256" key="2">
    <source>
        <dbReference type="ARBA" id="ARBA00004613"/>
    </source>
</evidence>
<evidence type="ECO:0000256" key="17">
    <source>
        <dbReference type="PIRSR" id="PIRSR017632-1"/>
    </source>
</evidence>
<evidence type="ECO:0000259" key="20">
    <source>
        <dbReference type="Pfam" id="PF15508"/>
    </source>
</evidence>